<dbReference type="Proteomes" id="UP001165444">
    <property type="component" value="Unassembled WGS sequence"/>
</dbReference>
<evidence type="ECO:0000313" key="2">
    <source>
        <dbReference type="EMBL" id="MCJ2381505.1"/>
    </source>
</evidence>
<keyword evidence="3" id="KW-1185">Reference proteome</keyword>
<proteinExistence type="predicted"/>
<accession>A0ABT0C3J7</accession>
<gene>
    <name evidence="2" type="ORF">MUN53_12955</name>
</gene>
<dbReference type="Pfam" id="PF03235">
    <property type="entry name" value="GmrSD_N"/>
    <property type="match status" value="1"/>
</dbReference>
<dbReference type="EMBL" id="JAKZMM010000035">
    <property type="protein sequence ID" value="MCJ2381505.1"/>
    <property type="molecule type" value="Genomic_DNA"/>
</dbReference>
<dbReference type="PANTHER" id="PTHR35149">
    <property type="entry name" value="SLL5132 PROTEIN"/>
    <property type="match status" value="1"/>
</dbReference>
<protein>
    <submittedName>
        <fullName evidence="2">DUF262 domain-containing protein</fullName>
    </submittedName>
</protein>
<evidence type="ECO:0000259" key="1">
    <source>
        <dbReference type="Pfam" id="PF03235"/>
    </source>
</evidence>
<name>A0ABT0C3J7_9BACT</name>
<dbReference type="RefSeq" id="WP_243325908.1">
    <property type="nucleotide sequence ID" value="NZ_JAKZMM010000035.1"/>
</dbReference>
<feature type="domain" description="GmrSD restriction endonucleases N-terminal" evidence="1">
    <location>
        <begin position="3"/>
        <end position="207"/>
    </location>
</feature>
<organism evidence="2 3">
    <name type="scientific">Parabacteroides faecalis</name>
    <dbReference type="NCBI Taxonomy" id="2924040"/>
    <lineage>
        <taxon>Bacteria</taxon>
        <taxon>Pseudomonadati</taxon>
        <taxon>Bacteroidota</taxon>
        <taxon>Bacteroidia</taxon>
        <taxon>Bacteroidales</taxon>
        <taxon>Tannerellaceae</taxon>
        <taxon>Parabacteroides</taxon>
    </lineage>
</organism>
<sequence length="652" mass="77358">MHFIIPPYQRGYRWESRQVEELLDDLLDFVKSMKSKRNRNNEGREPYYCLQPIAVVSHPKNVDTYFVVDGQQRLTTIYILMHYLSKNSDYEYPVYEFSLPSRDIQNEYLAKLEFMEDDKKYIDNIDNFYVKKAYSTIVEWFSRDGHDRYKGKIRDIFAMTPDEDEEQNDVRVIWYEIGSKEAHRAFRELNYGKIPLTSTELVKALLLQERNTNSSGHYSRGASYRRALEWDAMEHALQNPYLWSMLAEANDGTLSHMELVLDFVADRLNNEMTDENGNRPVERKESKNSRDDFNYQVINEYLRRNDNSSDTVEDVWKRIQIIFNLVSNWYSNRHWYHLIGLCRILQVGKQRKRRDFVEYIYKMSVDENGTPIDRPQFTGRLEKEVGRLVRLGKGITLEGLRYDENNDSIIRVLKLLNVQEAINDNTEEKRFAFHLFEIFNVTSLEHIHPQNITSDIGFEDFRMWFERRSEDFNKLDDAELRALLQNDISNSPDSDSMDMDWRIAEKKKEVEKAISVLKYLTSDKKIFSDDYNQNELERNSTILDGFFGDLAGIKPEDMHSIRNLALVDKETNSAMQNYLLDRKRSILMGRHDSCNISNPKNLKGTYALPATRKVFCKEYSRCSPGDMRLWRPEDRNNYFRVINDVYDYYTSK</sequence>
<reference evidence="2 3" key="1">
    <citation type="submission" date="2022-03" db="EMBL/GenBank/DDBJ databases">
        <title>Parabacteroides sp. nov. isolated from swine feces.</title>
        <authorList>
            <person name="Bak J.E."/>
        </authorList>
    </citation>
    <scope>NUCLEOTIDE SEQUENCE [LARGE SCALE GENOMIC DNA]</scope>
    <source>
        <strain evidence="2 3">AGMB00274</strain>
    </source>
</reference>
<evidence type="ECO:0000313" key="3">
    <source>
        <dbReference type="Proteomes" id="UP001165444"/>
    </source>
</evidence>
<comment type="caution">
    <text evidence="2">The sequence shown here is derived from an EMBL/GenBank/DDBJ whole genome shotgun (WGS) entry which is preliminary data.</text>
</comment>
<dbReference type="InterPro" id="IPR004919">
    <property type="entry name" value="GmrSD_N"/>
</dbReference>
<dbReference type="PANTHER" id="PTHR35149:SF2">
    <property type="entry name" value="DUF262 DOMAIN-CONTAINING PROTEIN"/>
    <property type="match status" value="1"/>
</dbReference>